<dbReference type="InterPro" id="IPR014284">
    <property type="entry name" value="RNA_pol_sigma-70_dom"/>
</dbReference>
<dbReference type="Proteomes" id="UP001499854">
    <property type="component" value="Unassembled WGS sequence"/>
</dbReference>
<keyword evidence="4" id="KW-0238">DNA-binding</keyword>
<sequence>MDQGSEDFAAFYERHRDPCFRAVLAAVPDRHQAEELTAEAFARAWAHWRKVRRHPAPAAWVVRTALNTHISWWRRRRREVAWDARAVAEDSGAAAHEGDGDSTAVDLVLRDALRKLPARQREVVVLRVFLDLDTRTTAAALGVAPGTVQAHLHRATKALRAELVDRTEQEEVKR</sequence>
<accession>A0ABP5DAG0</accession>
<keyword evidence="9" id="KW-1185">Reference proteome</keyword>
<dbReference type="InterPro" id="IPR013324">
    <property type="entry name" value="RNA_pol_sigma_r3/r4-like"/>
</dbReference>
<dbReference type="InterPro" id="IPR013249">
    <property type="entry name" value="RNA_pol_sigma70_r4_t2"/>
</dbReference>
<proteinExistence type="inferred from homology"/>
<dbReference type="InterPro" id="IPR039425">
    <property type="entry name" value="RNA_pol_sigma-70-like"/>
</dbReference>
<dbReference type="SUPFAM" id="SSF88946">
    <property type="entry name" value="Sigma2 domain of RNA polymerase sigma factors"/>
    <property type="match status" value="1"/>
</dbReference>
<dbReference type="Gene3D" id="1.10.1740.10">
    <property type="match status" value="1"/>
</dbReference>
<dbReference type="InterPro" id="IPR013325">
    <property type="entry name" value="RNA_pol_sigma_r2"/>
</dbReference>
<evidence type="ECO:0000256" key="5">
    <source>
        <dbReference type="ARBA" id="ARBA00023163"/>
    </source>
</evidence>
<name>A0ABP5DAG0_9ACTN</name>
<dbReference type="Gene3D" id="1.10.10.10">
    <property type="entry name" value="Winged helix-like DNA-binding domain superfamily/Winged helix DNA-binding domain"/>
    <property type="match status" value="1"/>
</dbReference>
<feature type="domain" description="RNA polymerase sigma-70 region 2" evidence="6">
    <location>
        <begin position="11"/>
        <end position="78"/>
    </location>
</feature>
<gene>
    <name evidence="8" type="ORF">GCM10009838_39470</name>
</gene>
<evidence type="ECO:0000313" key="8">
    <source>
        <dbReference type="EMBL" id="GAA1975403.1"/>
    </source>
</evidence>
<dbReference type="SUPFAM" id="SSF88659">
    <property type="entry name" value="Sigma3 and sigma4 domains of RNA polymerase sigma factors"/>
    <property type="match status" value="1"/>
</dbReference>
<dbReference type="Pfam" id="PF04542">
    <property type="entry name" value="Sigma70_r2"/>
    <property type="match status" value="1"/>
</dbReference>
<dbReference type="Pfam" id="PF08281">
    <property type="entry name" value="Sigma70_r4_2"/>
    <property type="match status" value="1"/>
</dbReference>
<dbReference type="InterPro" id="IPR007627">
    <property type="entry name" value="RNA_pol_sigma70_r2"/>
</dbReference>
<dbReference type="EMBL" id="BAAAQM010000021">
    <property type="protein sequence ID" value="GAA1975403.1"/>
    <property type="molecule type" value="Genomic_DNA"/>
</dbReference>
<dbReference type="PANTHER" id="PTHR43133:SF8">
    <property type="entry name" value="RNA POLYMERASE SIGMA FACTOR HI_1459-RELATED"/>
    <property type="match status" value="1"/>
</dbReference>
<dbReference type="PANTHER" id="PTHR43133">
    <property type="entry name" value="RNA POLYMERASE ECF-TYPE SIGMA FACTO"/>
    <property type="match status" value="1"/>
</dbReference>
<keyword evidence="2" id="KW-0805">Transcription regulation</keyword>
<organism evidence="8 9">
    <name type="scientific">Catenulispora subtropica</name>
    <dbReference type="NCBI Taxonomy" id="450798"/>
    <lineage>
        <taxon>Bacteria</taxon>
        <taxon>Bacillati</taxon>
        <taxon>Actinomycetota</taxon>
        <taxon>Actinomycetes</taxon>
        <taxon>Catenulisporales</taxon>
        <taxon>Catenulisporaceae</taxon>
        <taxon>Catenulispora</taxon>
    </lineage>
</organism>
<evidence type="ECO:0000256" key="1">
    <source>
        <dbReference type="ARBA" id="ARBA00010641"/>
    </source>
</evidence>
<keyword evidence="3" id="KW-0731">Sigma factor</keyword>
<dbReference type="NCBIfam" id="TIGR02937">
    <property type="entry name" value="sigma70-ECF"/>
    <property type="match status" value="1"/>
</dbReference>
<evidence type="ECO:0000313" key="9">
    <source>
        <dbReference type="Proteomes" id="UP001499854"/>
    </source>
</evidence>
<evidence type="ECO:0000259" key="7">
    <source>
        <dbReference type="Pfam" id="PF08281"/>
    </source>
</evidence>
<feature type="domain" description="RNA polymerase sigma factor 70 region 4 type 2" evidence="7">
    <location>
        <begin position="108"/>
        <end position="159"/>
    </location>
</feature>
<keyword evidence="5" id="KW-0804">Transcription</keyword>
<evidence type="ECO:0000259" key="6">
    <source>
        <dbReference type="Pfam" id="PF04542"/>
    </source>
</evidence>
<evidence type="ECO:0000256" key="2">
    <source>
        <dbReference type="ARBA" id="ARBA00023015"/>
    </source>
</evidence>
<protein>
    <submittedName>
        <fullName evidence="8">SigE family RNA polymerase sigma factor</fullName>
    </submittedName>
</protein>
<evidence type="ECO:0000256" key="4">
    <source>
        <dbReference type="ARBA" id="ARBA00023125"/>
    </source>
</evidence>
<dbReference type="CDD" id="cd06171">
    <property type="entry name" value="Sigma70_r4"/>
    <property type="match status" value="1"/>
</dbReference>
<comment type="similarity">
    <text evidence="1">Belongs to the sigma-70 factor family. ECF subfamily.</text>
</comment>
<reference evidence="9" key="1">
    <citation type="journal article" date="2019" name="Int. J. Syst. Evol. Microbiol.">
        <title>The Global Catalogue of Microorganisms (GCM) 10K type strain sequencing project: providing services to taxonomists for standard genome sequencing and annotation.</title>
        <authorList>
            <consortium name="The Broad Institute Genomics Platform"/>
            <consortium name="The Broad Institute Genome Sequencing Center for Infectious Disease"/>
            <person name="Wu L."/>
            <person name="Ma J."/>
        </authorList>
    </citation>
    <scope>NUCLEOTIDE SEQUENCE [LARGE SCALE GENOMIC DNA]</scope>
    <source>
        <strain evidence="9">JCM 16013</strain>
    </source>
</reference>
<dbReference type="InterPro" id="IPR036388">
    <property type="entry name" value="WH-like_DNA-bd_sf"/>
</dbReference>
<comment type="caution">
    <text evidence="8">The sequence shown here is derived from an EMBL/GenBank/DDBJ whole genome shotgun (WGS) entry which is preliminary data.</text>
</comment>
<dbReference type="RefSeq" id="WP_344658527.1">
    <property type="nucleotide sequence ID" value="NZ_BAAAQM010000021.1"/>
</dbReference>
<evidence type="ECO:0000256" key="3">
    <source>
        <dbReference type="ARBA" id="ARBA00023082"/>
    </source>
</evidence>